<dbReference type="SUPFAM" id="SSF52540">
    <property type="entry name" value="P-loop containing nucleoside triphosphate hydrolases"/>
    <property type="match status" value="1"/>
</dbReference>
<sequence length="361" mass="39463">MATHFASSSSMSSPSLLRYRSTNSMAMLGFISHYPKTNLVRSVAAPSDTATGFDEMVSGTTRKYYMLGGKGGVGKTSCAASLAVKFANNGHPTLVVSTDPAHSLSDSFAQDLTGGTLVPVEGPDSPLFALEINPEKAREEFRSVNQKNGESGIKDFMDGMGLGMIVEQVIQFLESEEYNMFTRIVFDTAPTGHTLRLLSLPDFLDASIGKILKLRQKIASATSAIKSVFGQEGTPQDAADKLERLRERMLKVRELFRDTDSTEFVIVTIPTVMAVSESSRLRASLKKENVPVKRLIVNQVLPPSSSDCKFCAMKRKDQTRALDMIRSDPELSGLILVEAPLVDVEIRGVPALRFLGDMVWK</sequence>
<reference evidence="2 3" key="2">
    <citation type="submission" date="2020-07" db="EMBL/GenBank/DDBJ databases">
        <title>Genome assembly of wild tea tree DASZ reveals pedigree and selection history of tea varieties.</title>
        <authorList>
            <person name="Zhang W."/>
        </authorList>
    </citation>
    <scope>NUCLEOTIDE SEQUENCE [LARGE SCALE GENOMIC DNA]</scope>
    <source>
        <strain evidence="3">cv. G240</strain>
        <tissue evidence="2">Leaf</tissue>
    </source>
</reference>
<dbReference type="InterPro" id="IPR016300">
    <property type="entry name" value="ATPase_ArsA/GET3"/>
</dbReference>
<evidence type="ECO:0000313" key="3">
    <source>
        <dbReference type="Proteomes" id="UP000593564"/>
    </source>
</evidence>
<evidence type="ECO:0000259" key="1">
    <source>
        <dbReference type="Pfam" id="PF02374"/>
    </source>
</evidence>
<dbReference type="GO" id="GO:0071816">
    <property type="term" value="P:tail-anchored membrane protein insertion into ER membrane"/>
    <property type="evidence" value="ECO:0007669"/>
    <property type="project" value="TreeGrafter"/>
</dbReference>
<gene>
    <name evidence="2" type="ORF">HYC85_000765</name>
</gene>
<reference evidence="3" key="1">
    <citation type="journal article" date="2020" name="Nat. Commun.">
        <title>Genome assembly of wild tea tree DASZ reveals pedigree and selection history of tea varieties.</title>
        <authorList>
            <person name="Zhang W."/>
            <person name="Zhang Y."/>
            <person name="Qiu H."/>
            <person name="Guo Y."/>
            <person name="Wan H."/>
            <person name="Zhang X."/>
            <person name="Scossa F."/>
            <person name="Alseekh S."/>
            <person name="Zhang Q."/>
            <person name="Wang P."/>
            <person name="Xu L."/>
            <person name="Schmidt M.H."/>
            <person name="Jia X."/>
            <person name="Li D."/>
            <person name="Zhu A."/>
            <person name="Guo F."/>
            <person name="Chen W."/>
            <person name="Ni D."/>
            <person name="Usadel B."/>
            <person name="Fernie A.R."/>
            <person name="Wen W."/>
        </authorList>
    </citation>
    <scope>NUCLEOTIDE SEQUENCE [LARGE SCALE GENOMIC DNA]</scope>
    <source>
        <strain evidence="3">cv. G240</strain>
    </source>
</reference>
<dbReference type="AlphaFoldDB" id="A0A7J7I4Y3"/>
<feature type="domain" description="ArsA/GET3 Anion-transporting ATPase-like" evidence="1">
    <location>
        <begin position="63"/>
        <end position="358"/>
    </location>
</feature>
<dbReference type="EMBL" id="JACBKZ010000001">
    <property type="protein sequence ID" value="KAF5959556.1"/>
    <property type="molecule type" value="Genomic_DNA"/>
</dbReference>
<accession>A0A7J7I4Y3</accession>
<dbReference type="Proteomes" id="UP000593564">
    <property type="component" value="Unassembled WGS sequence"/>
</dbReference>
<keyword evidence="3" id="KW-1185">Reference proteome</keyword>
<dbReference type="PANTHER" id="PTHR10803:SF0">
    <property type="entry name" value="ATPASE GET3B"/>
    <property type="match status" value="1"/>
</dbReference>
<dbReference type="Gene3D" id="3.40.50.300">
    <property type="entry name" value="P-loop containing nucleotide triphosphate hydrolases"/>
    <property type="match status" value="1"/>
</dbReference>
<dbReference type="GO" id="GO:0005524">
    <property type="term" value="F:ATP binding"/>
    <property type="evidence" value="ECO:0007669"/>
    <property type="project" value="InterPro"/>
</dbReference>
<dbReference type="Pfam" id="PF02374">
    <property type="entry name" value="ArsA_ATPase"/>
    <property type="match status" value="1"/>
</dbReference>
<proteinExistence type="predicted"/>
<dbReference type="GO" id="GO:0043529">
    <property type="term" value="C:GET complex"/>
    <property type="evidence" value="ECO:0007669"/>
    <property type="project" value="TreeGrafter"/>
</dbReference>
<comment type="caution">
    <text evidence="2">The sequence shown here is derived from an EMBL/GenBank/DDBJ whole genome shotgun (WGS) entry which is preliminary data.</text>
</comment>
<evidence type="ECO:0000313" key="2">
    <source>
        <dbReference type="EMBL" id="KAF5959556.1"/>
    </source>
</evidence>
<protein>
    <recommendedName>
        <fullName evidence="1">ArsA/GET3 Anion-transporting ATPase-like domain-containing protein</fullName>
    </recommendedName>
</protein>
<dbReference type="GO" id="GO:0016887">
    <property type="term" value="F:ATP hydrolysis activity"/>
    <property type="evidence" value="ECO:0007669"/>
    <property type="project" value="InterPro"/>
</dbReference>
<dbReference type="NCBIfam" id="TIGR00345">
    <property type="entry name" value="GET3_arsA_TRC40"/>
    <property type="match status" value="1"/>
</dbReference>
<organism evidence="2 3">
    <name type="scientific">Camellia sinensis</name>
    <name type="common">Tea plant</name>
    <name type="synonym">Thea sinensis</name>
    <dbReference type="NCBI Taxonomy" id="4442"/>
    <lineage>
        <taxon>Eukaryota</taxon>
        <taxon>Viridiplantae</taxon>
        <taxon>Streptophyta</taxon>
        <taxon>Embryophyta</taxon>
        <taxon>Tracheophyta</taxon>
        <taxon>Spermatophyta</taxon>
        <taxon>Magnoliopsida</taxon>
        <taxon>eudicotyledons</taxon>
        <taxon>Gunneridae</taxon>
        <taxon>Pentapetalae</taxon>
        <taxon>asterids</taxon>
        <taxon>Ericales</taxon>
        <taxon>Theaceae</taxon>
        <taxon>Camellia</taxon>
    </lineage>
</organism>
<dbReference type="InterPro" id="IPR025723">
    <property type="entry name" value="ArsA/GET3_ATPase-like"/>
</dbReference>
<name>A0A7J7I4Y3_CAMSI</name>
<dbReference type="PANTHER" id="PTHR10803">
    <property type="entry name" value="ARSENICAL PUMP-DRIVING ATPASE ARSENITE-TRANSLOCATING ATPASE"/>
    <property type="match status" value="1"/>
</dbReference>
<dbReference type="InterPro" id="IPR027417">
    <property type="entry name" value="P-loop_NTPase"/>
</dbReference>
<dbReference type="CDD" id="cd02035">
    <property type="entry name" value="ArsA"/>
    <property type="match status" value="1"/>
</dbReference>